<feature type="compositionally biased region" description="Basic and acidic residues" evidence="1">
    <location>
        <begin position="91"/>
        <end position="100"/>
    </location>
</feature>
<dbReference type="STRING" id="1287680.R1EEB0"/>
<accession>R1EEB0</accession>
<dbReference type="AlphaFoldDB" id="R1EEB0"/>
<feature type="compositionally biased region" description="Basic and acidic residues" evidence="1">
    <location>
        <begin position="327"/>
        <end position="339"/>
    </location>
</feature>
<feature type="region of interest" description="Disordered" evidence="1">
    <location>
        <begin position="91"/>
        <end position="120"/>
    </location>
</feature>
<gene>
    <name evidence="3" type="ORF">UCRNP2_7180</name>
</gene>
<dbReference type="EMBL" id="KB916499">
    <property type="protein sequence ID" value="EOD46088.1"/>
    <property type="molecule type" value="Genomic_DNA"/>
</dbReference>
<evidence type="ECO:0000259" key="2">
    <source>
        <dbReference type="PROSITE" id="PS50113"/>
    </source>
</evidence>
<evidence type="ECO:0000313" key="4">
    <source>
        <dbReference type="Proteomes" id="UP000013521"/>
    </source>
</evidence>
<feature type="region of interest" description="Disordered" evidence="1">
    <location>
        <begin position="241"/>
        <end position="261"/>
    </location>
</feature>
<evidence type="ECO:0000313" key="3">
    <source>
        <dbReference type="EMBL" id="EOD46088.1"/>
    </source>
</evidence>
<feature type="region of interest" description="Disordered" evidence="1">
    <location>
        <begin position="295"/>
        <end position="356"/>
    </location>
</feature>
<proteinExistence type="predicted"/>
<dbReference type="PROSITE" id="PS50113">
    <property type="entry name" value="PAC"/>
    <property type="match status" value="1"/>
</dbReference>
<name>R1EEB0_BOTPV</name>
<dbReference type="InterPro" id="IPR035965">
    <property type="entry name" value="PAS-like_dom_sf"/>
</dbReference>
<dbReference type="OrthoDB" id="447251at2759"/>
<sequence>MDTSGLRRDGSPFINLCLVAPLYDNKGNVRYFIGCQVDVTNLIEGGKGLESFQLLLDQDLGAHEQYENPQKGSLKAIGGLGELLSSEEVDVLKHKSRDPTRNPNRNPNSTAQSRLLDRIGGPQSVREGIATAFAEGVRVTAKISWLTGSNAGWYSKDGAHDSHHPSRSNSMEGKPRYIHCTPLLGSDGVPGVWMVVMVENEDITGAINARRKRWGFSPVGPDTGVANSKFTQEKLFSQYRTREGGAHGAAGDGRARSRAESKVIADDNASTFFVDEEVPPPVSSIYAEYLANSAKRSASASRGPSRPPSRAPSRGTPSRGYASSPETPKKRQPRDEMVKMVRLPLPPDRLGEVVEQ</sequence>
<dbReference type="Proteomes" id="UP000013521">
    <property type="component" value="Unassembled WGS sequence"/>
</dbReference>
<dbReference type="Gene3D" id="3.30.450.20">
    <property type="entry name" value="PAS domain"/>
    <property type="match status" value="1"/>
</dbReference>
<reference evidence="4" key="1">
    <citation type="journal article" date="2013" name="Genome Announc.">
        <title>Draft genome sequence of Neofusicoccum parvum isolate UCR-NP2, a fungal vascular pathogen associated with grapevine cankers.</title>
        <authorList>
            <person name="Blanco-Ulate B."/>
            <person name="Rolshausen P."/>
            <person name="Cantu D."/>
        </authorList>
    </citation>
    <scope>NUCLEOTIDE SEQUENCE [LARGE SCALE GENOMIC DNA]</scope>
    <source>
        <strain evidence="4">UCR-NP2</strain>
    </source>
</reference>
<dbReference type="InterPro" id="IPR000700">
    <property type="entry name" value="PAS-assoc_C"/>
</dbReference>
<feature type="domain" description="PAC" evidence="2">
    <location>
        <begin position="1"/>
        <end position="51"/>
    </location>
</feature>
<dbReference type="SUPFAM" id="SSF55785">
    <property type="entry name" value="PYP-like sensor domain (PAS domain)"/>
    <property type="match status" value="1"/>
</dbReference>
<dbReference type="KEGG" id="npa:UCRNP2_7180"/>
<evidence type="ECO:0000256" key="1">
    <source>
        <dbReference type="SAM" id="MobiDB-lite"/>
    </source>
</evidence>
<dbReference type="HOGENOM" id="CLU_778442_0_0_1"/>
<feature type="compositionally biased region" description="Low complexity" evidence="1">
    <location>
        <begin position="311"/>
        <end position="320"/>
    </location>
</feature>
<organism evidence="3 4">
    <name type="scientific">Botryosphaeria parva (strain UCR-NP2)</name>
    <name type="common">Grapevine canker fungus</name>
    <name type="synonym">Neofusicoccum parvum</name>
    <dbReference type="NCBI Taxonomy" id="1287680"/>
    <lineage>
        <taxon>Eukaryota</taxon>
        <taxon>Fungi</taxon>
        <taxon>Dikarya</taxon>
        <taxon>Ascomycota</taxon>
        <taxon>Pezizomycotina</taxon>
        <taxon>Dothideomycetes</taxon>
        <taxon>Dothideomycetes incertae sedis</taxon>
        <taxon>Botryosphaeriales</taxon>
        <taxon>Botryosphaeriaceae</taxon>
        <taxon>Neofusicoccum</taxon>
    </lineage>
</organism>
<dbReference type="eggNOG" id="ENOG502QXB0">
    <property type="taxonomic scope" value="Eukaryota"/>
</dbReference>
<protein>
    <submittedName>
        <fullName evidence="3">Putative k+-channel erg-like protein</fullName>
    </submittedName>
</protein>